<name>A0A0E9VNY1_ANGAN</name>
<reference evidence="1" key="1">
    <citation type="submission" date="2014-11" db="EMBL/GenBank/DDBJ databases">
        <authorList>
            <person name="Amaro Gonzalez C."/>
        </authorList>
    </citation>
    <scope>NUCLEOTIDE SEQUENCE</scope>
</reference>
<dbReference type="AlphaFoldDB" id="A0A0E9VNY1"/>
<accession>A0A0E9VNY1</accession>
<evidence type="ECO:0000313" key="1">
    <source>
        <dbReference type="EMBL" id="JAH79824.1"/>
    </source>
</evidence>
<sequence>MPLPLLYSFCRKGTIRCTNIFCNPLLFDKAIWQLCYLLYNIVMLFC</sequence>
<protein>
    <submittedName>
        <fullName evidence="1">Uncharacterized protein</fullName>
    </submittedName>
</protein>
<organism evidence="1">
    <name type="scientific">Anguilla anguilla</name>
    <name type="common">European freshwater eel</name>
    <name type="synonym">Muraena anguilla</name>
    <dbReference type="NCBI Taxonomy" id="7936"/>
    <lineage>
        <taxon>Eukaryota</taxon>
        <taxon>Metazoa</taxon>
        <taxon>Chordata</taxon>
        <taxon>Craniata</taxon>
        <taxon>Vertebrata</taxon>
        <taxon>Euteleostomi</taxon>
        <taxon>Actinopterygii</taxon>
        <taxon>Neopterygii</taxon>
        <taxon>Teleostei</taxon>
        <taxon>Anguilliformes</taxon>
        <taxon>Anguillidae</taxon>
        <taxon>Anguilla</taxon>
    </lineage>
</organism>
<reference evidence="1" key="2">
    <citation type="journal article" date="2015" name="Fish Shellfish Immunol.">
        <title>Early steps in the European eel (Anguilla anguilla)-Vibrio vulnificus interaction in the gills: Role of the RtxA13 toxin.</title>
        <authorList>
            <person name="Callol A."/>
            <person name="Pajuelo D."/>
            <person name="Ebbesson L."/>
            <person name="Teles M."/>
            <person name="MacKenzie S."/>
            <person name="Amaro C."/>
        </authorList>
    </citation>
    <scope>NUCLEOTIDE SEQUENCE</scope>
</reference>
<proteinExistence type="predicted"/>
<dbReference type="EMBL" id="GBXM01028753">
    <property type="protein sequence ID" value="JAH79824.1"/>
    <property type="molecule type" value="Transcribed_RNA"/>
</dbReference>